<evidence type="ECO:0000256" key="2">
    <source>
        <dbReference type="SAM" id="MobiDB-lite"/>
    </source>
</evidence>
<evidence type="ECO:0000313" key="4">
    <source>
        <dbReference type="Proteomes" id="UP000429607"/>
    </source>
</evidence>
<comment type="caution">
    <text evidence="3">The sequence shown here is derived from an EMBL/GenBank/DDBJ whole genome shotgun (WGS) entry which is preliminary data.</text>
</comment>
<gene>
    <name evidence="3" type="ORF">PR001_g18884</name>
</gene>
<feature type="compositionally biased region" description="Polar residues" evidence="2">
    <location>
        <begin position="167"/>
        <end position="179"/>
    </location>
</feature>
<evidence type="ECO:0000313" key="3">
    <source>
        <dbReference type="EMBL" id="KAE9000072.1"/>
    </source>
</evidence>
<accession>A0A6A3K1Z7</accession>
<feature type="region of interest" description="Disordered" evidence="2">
    <location>
        <begin position="157"/>
        <end position="358"/>
    </location>
</feature>
<feature type="coiled-coil region" evidence="1">
    <location>
        <begin position="75"/>
        <end position="123"/>
    </location>
</feature>
<dbReference type="Proteomes" id="UP000429607">
    <property type="component" value="Unassembled WGS sequence"/>
</dbReference>
<evidence type="ECO:0008006" key="5">
    <source>
        <dbReference type="Google" id="ProtNLM"/>
    </source>
</evidence>
<feature type="compositionally biased region" description="Low complexity" evidence="2">
    <location>
        <begin position="301"/>
        <end position="322"/>
    </location>
</feature>
<dbReference type="AlphaFoldDB" id="A0A6A3K1Z7"/>
<evidence type="ECO:0000256" key="1">
    <source>
        <dbReference type="SAM" id="Coils"/>
    </source>
</evidence>
<protein>
    <recommendedName>
        <fullName evidence="5">Autophagy-related protein 16 domain-containing protein</fullName>
    </recommendedName>
</protein>
<keyword evidence="1" id="KW-0175">Coiled coil</keyword>
<proteinExistence type="predicted"/>
<name>A0A6A3K1Z7_9STRA</name>
<organism evidence="3 4">
    <name type="scientific">Phytophthora rubi</name>
    <dbReference type="NCBI Taxonomy" id="129364"/>
    <lineage>
        <taxon>Eukaryota</taxon>
        <taxon>Sar</taxon>
        <taxon>Stramenopiles</taxon>
        <taxon>Oomycota</taxon>
        <taxon>Peronosporomycetes</taxon>
        <taxon>Peronosporales</taxon>
        <taxon>Peronosporaceae</taxon>
        <taxon>Phytophthora</taxon>
    </lineage>
</organism>
<feature type="compositionally biased region" description="Basic and acidic residues" evidence="2">
    <location>
        <begin position="213"/>
        <end position="224"/>
    </location>
</feature>
<reference evidence="3 4" key="1">
    <citation type="submission" date="2018-09" db="EMBL/GenBank/DDBJ databases">
        <title>Genomic investigation of the strawberry pathogen Phytophthora fragariae indicates pathogenicity is determined by transcriptional variation in three key races.</title>
        <authorList>
            <person name="Adams T.M."/>
            <person name="Armitage A.D."/>
            <person name="Sobczyk M.K."/>
            <person name="Bates H.J."/>
            <person name="Dunwell J.M."/>
            <person name="Nellist C.F."/>
            <person name="Harrison R.J."/>
        </authorList>
    </citation>
    <scope>NUCLEOTIDE SEQUENCE [LARGE SCALE GENOMIC DNA]</scope>
    <source>
        <strain evidence="3 4">SCRP249</strain>
    </source>
</reference>
<feature type="compositionally biased region" description="Acidic residues" evidence="2">
    <location>
        <begin position="254"/>
        <end position="272"/>
    </location>
</feature>
<feature type="compositionally biased region" description="Polar residues" evidence="2">
    <location>
        <begin position="339"/>
        <end position="348"/>
    </location>
</feature>
<dbReference type="EMBL" id="QXFV01001703">
    <property type="protein sequence ID" value="KAE9000072.1"/>
    <property type="molecule type" value="Genomic_DNA"/>
</dbReference>
<feature type="compositionally biased region" description="Low complexity" evidence="2">
    <location>
        <begin position="273"/>
        <end position="284"/>
    </location>
</feature>
<sequence length="492" mass="53229">MKEDLRAYQRLYHESSAELNRLRALHAVSTDDLIRTVRDRDTARADADRLRGDVSDLDAKLTAAAKAQGVPAKQLADANRRLQDLQHSVRVLERERDVDRDTRDRARRERDAWRRDLDIARQKLTAVAAVVGPTFTVDTNASGPAAVLHSLRDLSADPLAQDPPVNPQNRVPSGSNAATSPLRPKRPRSSPASSEPSPTPPAKRRAAPLSPEDDGHLADNDRGLSDVSDADSDANHESHASGKPHAKKTVDADSGSEEEEDEDAAEAADDLLEAQTLQALAQSRSAERRRRQASTRCGPKVAGSGASPDGSDSSDSDVGPASRSVPNAGSSGGPPASPHRQSVGSSTPDPMKPKAPFGREEICIPGRAQARAMIQREVDPWLADQISDVAMVTMLINVLFPVLPTRPGWLFPRIAPADRRQYAPPDYCVDLITLLDTRPWEVLERADDSDALSFEEDVGGDSESLSSGIRPMSLTVCSHIGRLHTPSLSLRR</sequence>